<evidence type="ECO:0000313" key="2">
    <source>
        <dbReference type="EMBL" id="KFN44946.1"/>
    </source>
</evidence>
<gene>
    <name evidence="2" type="ORF">N789_02685</name>
</gene>
<protein>
    <recommendedName>
        <fullName evidence="4">Phosphopantetheine adenylyltransferase</fullName>
    </recommendedName>
</protein>
<feature type="transmembrane region" description="Helical" evidence="1">
    <location>
        <begin position="101"/>
        <end position="122"/>
    </location>
</feature>
<keyword evidence="1" id="KW-1133">Transmembrane helix</keyword>
<keyword evidence="3" id="KW-1185">Reference proteome</keyword>
<sequence>MRYLISVTLILAGLIHLLPVSGMIGPERLSALYGIGFEEPNLAILMRHRAVLLGLLGAFLVAAAFLPALQPSAFALGFASVLSFLFLAWSTGNYNPNVAKVVAADVVAAVLLVIGLVAYVLVQRRS</sequence>
<organism evidence="2 3">
    <name type="scientific">Arenimonas oryziterrae DSM 21050 = YC6267</name>
    <dbReference type="NCBI Taxonomy" id="1121015"/>
    <lineage>
        <taxon>Bacteria</taxon>
        <taxon>Pseudomonadati</taxon>
        <taxon>Pseudomonadota</taxon>
        <taxon>Gammaproteobacteria</taxon>
        <taxon>Lysobacterales</taxon>
        <taxon>Lysobacteraceae</taxon>
        <taxon>Arenimonas</taxon>
    </lineage>
</organism>
<dbReference type="PATRIC" id="fig|1121015.4.peg.531"/>
<dbReference type="RefSeq" id="WP_022969114.1">
    <property type="nucleotide sequence ID" value="NZ_ATVD01000002.1"/>
</dbReference>
<dbReference type="OrthoDB" id="1495227at2"/>
<evidence type="ECO:0000256" key="1">
    <source>
        <dbReference type="SAM" id="Phobius"/>
    </source>
</evidence>
<name>A0A091AZW0_9GAMM</name>
<accession>A0A091AZW0</accession>
<keyword evidence="1" id="KW-0812">Transmembrane</keyword>
<evidence type="ECO:0000313" key="3">
    <source>
        <dbReference type="Proteomes" id="UP000029385"/>
    </source>
</evidence>
<comment type="caution">
    <text evidence="2">The sequence shown here is derived from an EMBL/GenBank/DDBJ whole genome shotgun (WGS) entry which is preliminary data.</text>
</comment>
<reference evidence="2 3" key="1">
    <citation type="submission" date="2013-09" db="EMBL/GenBank/DDBJ databases">
        <title>Genome sequencing of Arenimonas oryziterrae.</title>
        <authorList>
            <person name="Chen F."/>
            <person name="Wang G."/>
        </authorList>
    </citation>
    <scope>NUCLEOTIDE SEQUENCE [LARGE SCALE GENOMIC DNA]</scope>
    <source>
        <strain evidence="2 3">YC6267</strain>
    </source>
</reference>
<proteinExistence type="predicted"/>
<evidence type="ECO:0008006" key="4">
    <source>
        <dbReference type="Google" id="ProtNLM"/>
    </source>
</evidence>
<feature type="transmembrane region" description="Helical" evidence="1">
    <location>
        <begin position="73"/>
        <end position="89"/>
    </location>
</feature>
<dbReference type="STRING" id="1121015.GCA_000420545_01482"/>
<dbReference type="AlphaFoldDB" id="A0A091AZW0"/>
<dbReference type="Proteomes" id="UP000029385">
    <property type="component" value="Unassembled WGS sequence"/>
</dbReference>
<keyword evidence="1" id="KW-0472">Membrane</keyword>
<feature type="transmembrane region" description="Helical" evidence="1">
    <location>
        <begin position="46"/>
        <end position="66"/>
    </location>
</feature>
<dbReference type="eggNOG" id="ENOG5032S4C">
    <property type="taxonomic scope" value="Bacteria"/>
</dbReference>
<dbReference type="EMBL" id="AVCI01000001">
    <property type="protein sequence ID" value="KFN44946.1"/>
    <property type="molecule type" value="Genomic_DNA"/>
</dbReference>